<name>A0A246BRK2_9DEIO</name>
<dbReference type="InterPro" id="IPR029058">
    <property type="entry name" value="AB_hydrolase_fold"/>
</dbReference>
<gene>
    <name evidence="2" type="ORF">CBQ26_02295</name>
</gene>
<dbReference type="InterPro" id="IPR000639">
    <property type="entry name" value="Epox_hydrolase-like"/>
</dbReference>
<accession>A0A246BRK2</accession>
<organism evidence="2 3">
    <name type="scientific">Deinococcus indicus</name>
    <dbReference type="NCBI Taxonomy" id="223556"/>
    <lineage>
        <taxon>Bacteria</taxon>
        <taxon>Thermotogati</taxon>
        <taxon>Deinococcota</taxon>
        <taxon>Deinococci</taxon>
        <taxon>Deinococcales</taxon>
        <taxon>Deinococcaceae</taxon>
        <taxon>Deinococcus</taxon>
    </lineage>
</organism>
<keyword evidence="3" id="KW-1185">Reference proteome</keyword>
<dbReference type="GO" id="GO:0016787">
    <property type="term" value="F:hydrolase activity"/>
    <property type="evidence" value="ECO:0007669"/>
    <property type="project" value="UniProtKB-KW"/>
</dbReference>
<dbReference type="Proteomes" id="UP000197208">
    <property type="component" value="Unassembled WGS sequence"/>
</dbReference>
<keyword evidence="2" id="KW-0378">Hydrolase</keyword>
<dbReference type="RefSeq" id="WP_088246990.1">
    <property type="nucleotide sequence ID" value="NZ_BNAM01000005.1"/>
</dbReference>
<dbReference type="PRINTS" id="PR00111">
    <property type="entry name" value="ABHYDROLASE"/>
</dbReference>
<dbReference type="AlphaFoldDB" id="A0A246BRK2"/>
<protein>
    <submittedName>
        <fullName evidence="2">Alpha/beta hydrolase</fullName>
    </submittedName>
</protein>
<evidence type="ECO:0000313" key="3">
    <source>
        <dbReference type="Proteomes" id="UP000197208"/>
    </source>
</evidence>
<proteinExistence type="predicted"/>
<dbReference type="InterPro" id="IPR000073">
    <property type="entry name" value="AB_hydrolase_1"/>
</dbReference>
<dbReference type="EMBL" id="NHMK01000008">
    <property type="protein sequence ID" value="OWL98293.1"/>
    <property type="molecule type" value="Genomic_DNA"/>
</dbReference>
<dbReference type="PANTHER" id="PTHR43798:SF33">
    <property type="entry name" value="HYDROLASE, PUTATIVE (AFU_ORTHOLOGUE AFUA_2G14860)-RELATED"/>
    <property type="match status" value="1"/>
</dbReference>
<dbReference type="SUPFAM" id="SSF53474">
    <property type="entry name" value="alpha/beta-Hydrolases"/>
    <property type="match status" value="1"/>
</dbReference>
<dbReference type="PANTHER" id="PTHR43798">
    <property type="entry name" value="MONOACYLGLYCEROL LIPASE"/>
    <property type="match status" value="1"/>
</dbReference>
<evidence type="ECO:0000313" key="2">
    <source>
        <dbReference type="EMBL" id="OWL98293.1"/>
    </source>
</evidence>
<feature type="domain" description="AB hydrolase-1" evidence="1">
    <location>
        <begin position="57"/>
        <end position="298"/>
    </location>
</feature>
<dbReference type="InterPro" id="IPR050266">
    <property type="entry name" value="AB_hydrolase_sf"/>
</dbReference>
<sequence>MTRARWSWAALPLLALGVAVTSRHARRLPRRIPPPGPVLPLPDGPTHTLLSGAPAAPPLLLIHGSDGVTLDWPLCPLWPLLDGAFLIAPDRPGHGYTPARPGTPVTLELNVRRLTQLLDHLNVPRVTVLGHSYGAAVALALAARHPERVSALVLVAPLSHPARGLTRPLAFVPLVPGLEALLTRALLLPVGRIVARIEGRRAFHPHPVPPAWHALMLAFSRRRAQVHALAGENRSLGRELAALQAHYPALTVPVTVLAGRQDRLSPPTQHADRLTPLLPDATQLDLPGGGHQLHWTHPHEVADAVRAALGLTSRASGRPDA</sequence>
<dbReference type="PRINTS" id="PR00412">
    <property type="entry name" value="EPOXHYDRLASE"/>
</dbReference>
<comment type="caution">
    <text evidence="2">The sequence shown here is derived from an EMBL/GenBank/DDBJ whole genome shotgun (WGS) entry which is preliminary data.</text>
</comment>
<dbReference type="OrthoDB" id="9808398at2"/>
<evidence type="ECO:0000259" key="1">
    <source>
        <dbReference type="Pfam" id="PF00561"/>
    </source>
</evidence>
<dbReference type="Pfam" id="PF00561">
    <property type="entry name" value="Abhydrolase_1"/>
    <property type="match status" value="1"/>
</dbReference>
<dbReference type="Gene3D" id="3.40.50.1820">
    <property type="entry name" value="alpha/beta hydrolase"/>
    <property type="match status" value="1"/>
</dbReference>
<dbReference type="GO" id="GO:0016020">
    <property type="term" value="C:membrane"/>
    <property type="evidence" value="ECO:0007669"/>
    <property type="project" value="TreeGrafter"/>
</dbReference>
<reference evidence="2 3" key="1">
    <citation type="submission" date="2017-05" db="EMBL/GenBank/DDBJ databases">
        <title>De novo genome assembly of Deniococcus indicus strain DR1.</title>
        <authorList>
            <person name="Chauhan D."/>
            <person name="Yennamalli R.M."/>
            <person name="Priyadarshini R."/>
        </authorList>
    </citation>
    <scope>NUCLEOTIDE SEQUENCE [LARGE SCALE GENOMIC DNA]</scope>
    <source>
        <strain evidence="2 3">DR1</strain>
    </source>
</reference>